<protein>
    <submittedName>
        <fullName evidence="1">Uncharacterized protein</fullName>
    </submittedName>
</protein>
<keyword evidence="2" id="KW-1185">Reference proteome</keyword>
<dbReference type="Proteomes" id="UP000768646">
    <property type="component" value="Unassembled WGS sequence"/>
</dbReference>
<name>A0ACB7CBB5_9ASCO</name>
<reference evidence="1 2" key="1">
    <citation type="journal article" date="2021" name="Commun. Biol.">
        <title>Genomic insights into the host specific adaptation of the Pneumocystis genus.</title>
        <authorList>
            <person name="Cisse O.H."/>
            <person name="Ma L."/>
            <person name="Dekker J.P."/>
            <person name="Khil P.P."/>
            <person name="Youn J.-H."/>
            <person name="Brenchley J.M."/>
            <person name="Blair R."/>
            <person name="Pahar B."/>
            <person name="Chabe M."/>
            <person name="Van Rompay K.K.A."/>
            <person name="Keesler R."/>
            <person name="Sukura A."/>
            <person name="Hirsch V."/>
            <person name="Kutty G."/>
            <person name="Liu Y."/>
            <person name="Peng L."/>
            <person name="Chen J."/>
            <person name="Song J."/>
            <person name="Weissenbacher-Lang C."/>
            <person name="Xu J."/>
            <person name="Upham N.S."/>
            <person name="Stajich J.E."/>
            <person name="Cuomo C.A."/>
            <person name="Cushion M.T."/>
            <person name="Kovacs J.A."/>
        </authorList>
    </citation>
    <scope>NUCLEOTIDE SEQUENCE [LARGE SCALE GENOMIC DNA]</scope>
    <source>
        <strain evidence="1 2">RABM</strain>
    </source>
</reference>
<evidence type="ECO:0000313" key="1">
    <source>
        <dbReference type="EMBL" id="KAG4304208.1"/>
    </source>
</evidence>
<organism evidence="1 2">
    <name type="scientific">Pneumocystis oryctolagi</name>
    <dbReference type="NCBI Taxonomy" id="42067"/>
    <lineage>
        <taxon>Eukaryota</taxon>
        <taxon>Fungi</taxon>
        <taxon>Dikarya</taxon>
        <taxon>Ascomycota</taxon>
        <taxon>Taphrinomycotina</taxon>
        <taxon>Pneumocystomycetes</taxon>
        <taxon>Pneumocystaceae</taxon>
        <taxon>Pneumocystis</taxon>
    </lineage>
</organism>
<accession>A0ACB7CBB5</accession>
<sequence>MSDSTQTTVLDSAYNTGAEILDQIKNAYSSPKNCVNSYWCLIPAILLSLIGIIMLLSIYYYFMTILRSCCCCFLCKPVRRFVRPEPTVVVQPTVIPSYPAYPHNSYGCKDYYCKGYDSKELPPWTPHNAEIYNSEIHHKKANVHYNSPPERVLDSIPPQRSSHKKLLESNKHVSPMNIFYDEIPRDFSSDKPLESSSIYDKENSRDFWTDYEVESPIKDDKKYTCHRRHLSEFSINSIFGCYNDVNRQVPNDNVRVIKYDQYTDNTSYDDISNETDNPPYPPNIRDKTKDYSEF</sequence>
<proteinExistence type="predicted"/>
<gene>
    <name evidence="1" type="ORF">PORY_002389</name>
</gene>
<comment type="caution">
    <text evidence="1">The sequence shown here is derived from an EMBL/GenBank/DDBJ whole genome shotgun (WGS) entry which is preliminary data.</text>
</comment>
<evidence type="ECO:0000313" key="2">
    <source>
        <dbReference type="Proteomes" id="UP000768646"/>
    </source>
</evidence>
<dbReference type="EMBL" id="JABTEG010000010">
    <property type="protein sequence ID" value="KAG4304208.1"/>
    <property type="molecule type" value="Genomic_DNA"/>
</dbReference>